<keyword evidence="2" id="KW-1185">Reference proteome</keyword>
<proteinExistence type="predicted"/>
<gene>
    <name evidence="1" type="primary">LOC115710142</name>
</gene>
<dbReference type="EnsemblPlants" id="novel_model_3545_5bd9a17a.3.5bd9b138">
    <property type="protein sequence ID" value="cds.novel_model_3545_5bd9a17a.3.5bd9b138"/>
    <property type="gene ID" value="novel_gene_1887_5bd9a17a"/>
</dbReference>
<dbReference type="Gramene" id="novel_model_3545_5bd9a17a.3.5bd9b138">
    <property type="protein sequence ID" value="cds.novel_model_3545_5bd9a17a.3.5bd9b138"/>
    <property type="gene ID" value="novel_gene_1887_5bd9a17a"/>
</dbReference>
<dbReference type="AlphaFoldDB" id="A0A803R0B4"/>
<protein>
    <submittedName>
        <fullName evidence="1">Uncharacterized protein</fullName>
    </submittedName>
</protein>
<reference evidence="1" key="1">
    <citation type="submission" date="2018-11" db="EMBL/GenBank/DDBJ databases">
        <authorList>
            <person name="Grassa J C."/>
        </authorList>
    </citation>
    <scope>NUCLEOTIDE SEQUENCE [LARGE SCALE GENOMIC DNA]</scope>
</reference>
<reference evidence="1" key="2">
    <citation type="submission" date="2021-03" db="UniProtKB">
        <authorList>
            <consortium name="EnsemblPlants"/>
        </authorList>
    </citation>
    <scope>IDENTIFICATION</scope>
</reference>
<evidence type="ECO:0000313" key="2">
    <source>
        <dbReference type="Proteomes" id="UP000596661"/>
    </source>
</evidence>
<organism evidence="1 2">
    <name type="scientific">Cannabis sativa</name>
    <name type="common">Hemp</name>
    <name type="synonym">Marijuana</name>
    <dbReference type="NCBI Taxonomy" id="3483"/>
    <lineage>
        <taxon>Eukaryota</taxon>
        <taxon>Viridiplantae</taxon>
        <taxon>Streptophyta</taxon>
        <taxon>Embryophyta</taxon>
        <taxon>Tracheophyta</taxon>
        <taxon>Spermatophyta</taxon>
        <taxon>Magnoliopsida</taxon>
        <taxon>eudicotyledons</taxon>
        <taxon>Gunneridae</taxon>
        <taxon>Pentapetalae</taxon>
        <taxon>rosids</taxon>
        <taxon>fabids</taxon>
        <taxon>Rosales</taxon>
        <taxon>Cannabaceae</taxon>
        <taxon>Cannabis</taxon>
    </lineage>
</organism>
<name>A0A803R0B4_CANSA</name>
<sequence>MAELRYHITGLLEEERERRACIEHASLHRIDELEAQVHWYRLKKYKEEPWMQSNISMEHRIAVW</sequence>
<dbReference type="PANTHER" id="PTHR36390">
    <property type="entry name" value="MYOSIN HEAVY CHAIN-LIKE PROTEIN"/>
    <property type="match status" value="1"/>
</dbReference>
<dbReference type="EMBL" id="UZAU01000296">
    <property type="status" value="NOT_ANNOTATED_CDS"/>
    <property type="molecule type" value="Genomic_DNA"/>
</dbReference>
<dbReference type="PANTHER" id="PTHR36390:SF1">
    <property type="entry name" value="MYOSIN HEAVY CHAIN-LIKE PROTEIN"/>
    <property type="match status" value="1"/>
</dbReference>
<accession>A0A803R0B4</accession>
<dbReference type="Proteomes" id="UP000596661">
    <property type="component" value="Chromosome 3"/>
</dbReference>
<evidence type="ECO:0000313" key="1">
    <source>
        <dbReference type="EnsemblPlants" id="cds.novel_model_3545_5bd9a17a.3.5bd9b138"/>
    </source>
</evidence>